<dbReference type="AlphaFoldDB" id="D7DLI8"/>
<dbReference type="InterPro" id="IPR003788">
    <property type="entry name" value="NDUFAF7"/>
</dbReference>
<reference evidence="4" key="1">
    <citation type="submission" date="2010-05" db="EMBL/GenBank/DDBJ databases">
        <title>Complete sequence of Methylotenera sp. 301.</title>
        <authorList>
            <person name="Lucas S."/>
            <person name="Copeland A."/>
            <person name="Lapidus A."/>
            <person name="Cheng J.-F."/>
            <person name="Bruce D."/>
            <person name="Goodwin L."/>
            <person name="Pitluck S."/>
            <person name="Clum A."/>
            <person name="Land M."/>
            <person name="Hauser L."/>
            <person name="Kyrpides N."/>
            <person name="Ivanova N."/>
            <person name="Chistoservova L."/>
            <person name="Kalyuzhnaya M."/>
            <person name="Woyke T."/>
        </authorList>
    </citation>
    <scope>NUCLEOTIDE SEQUENCE [LARGE SCALE GENOMIC DNA]</scope>
    <source>
        <strain evidence="4">301</strain>
    </source>
</reference>
<evidence type="ECO:0000256" key="2">
    <source>
        <dbReference type="ARBA" id="ARBA00022679"/>
    </source>
</evidence>
<dbReference type="Pfam" id="PF02636">
    <property type="entry name" value="Methyltransf_28"/>
    <property type="match status" value="1"/>
</dbReference>
<reference evidence="3 4" key="2">
    <citation type="journal article" date="2011" name="J. Bacteriol.">
        <title>Genomes of three methylotrophs from a single niche uncover genetic and metabolic divergence of Methylophilaceae.</title>
        <authorList>
            <person name="Lapidus A."/>
            <person name="Clum A."/>
            <person name="Labutti K."/>
            <person name="Kaluzhnaya M.G."/>
            <person name="Lim S."/>
            <person name="Beck D.A."/>
            <person name="Glavina Del Rio T."/>
            <person name="Nolan M."/>
            <person name="Mavromatis K."/>
            <person name="Huntemann M."/>
            <person name="Lucas S."/>
            <person name="Lidstrom M.E."/>
            <person name="Ivanova N."/>
            <person name="Chistoserdova L."/>
        </authorList>
    </citation>
    <scope>NUCLEOTIDE SEQUENCE [LARGE SCALE GENOMIC DNA]</scope>
    <source>
        <strain evidence="3 4">301</strain>
    </source>
</reference>
<dbReference type="OrthoDB" id="9794208at2"/>
<dbReference type="PANTHER" id="PTHR12049:SF7">
    <property type="entry name" value="PROTEIN ARGININE METHYLTRANSFERASE NDUFAF7, MITOCHONDRIAL"/>
    <property type="match status" value="1"/>
</dbReference>
<dbReference type="SUPFAM" id="SSF53335">
    <property type="entry name" value="S-adenosyl-L-methionine-dependent methyltransferases"/>
    <property type="match status" value="1"/>
</dbReference>
<dbReference type="RefSeq" id="WP_013146989.1">
    <property type="nucleotide sequence ID" value="NC_014207.1"/>
</dbReference>
<keyword evidence="2" id="KW-0808">Transferase</keyword>
<gene>
    <name evidence="3" type="ordered locus">M301_0285</name>
</gene>
<proteinExistence type="predicted"/>
<dbReference type="PANTHER" id="PTHR12049">
    <property type="entry name" value="PROTEIN ARGININE METHYLTRANSFERASE NDUFAF7, MITOCHONDRIAL"/>
    <property type="match status" value="1"/>
</dbReference>
<dbReference type="InterPro" id="IPR029063">
    <property type="entry name" value="SAM-dependent_MTases_sf"/>
</dbReference>
<evidence type="ECO:0000313" key="4">
    <source>
        <dbReference type="Proteomes" id="UP000000383"/>
    </source>
</evidence>
<name>D7DLI8_METV0</name>
<evidence type="ECO:0000256" key="1">
    <source>
        <dbReference type="ARBA" id="ARBA00022603"/>
    </source>
</evidence>
<accession>D7DLI8</accession>
<evidence type="ECO:0008006" key="5">
    <source>
        <dbReference type="Google" id="ProtNLM"/>
    </source>
</evidence>
<evidence type="ECO:0000313" key="3">
    <source>
        <dbReference type="EMBL" id="ADI28672.1"/>
    </source>
</evidence>
<dbReference type="Gene3D" id="3.40.50.12710">
    <property type="match status" value="1"/>
</dbReference>
<keyword evidence="1" id="KW-0489">Methyltransferase</keyword>
<keyword evidence="4" id="KW-1185">Reference proteome</keyword>
<dbReference type="Proteomes" id="UP000000383">
    <property type="component" value="Chromosome"/>
</dbReference>
<protein>
    <recommendedName>
        <fullName evidence="5">SAM-dependent methyltransferase</fullName>
    </recommendedName>
</protein>
<dbReference type="InterPro" id="IPR038375">
    <property type="entry name" value="NDUFAF7_sf"/>
</dbReference>
<dbReference type="GO" id="GO:0035243">
    <property type="term" value="F:protein-arginine omega-N symmetric methyltransferase activity"/>
    <property type="evidence" value="ECO:0007669"/>
    <property type="project" value="TreeGrafter"/>
</dbReference>
<organism evidence="3 4">
    <name type="scientific">Methylotenera versatilis (strain 301)</name>
    <dbReference type="NCBI Taxonomy" id="666681"/>
    <lineage>
        <taxon>Bacteria</taxon>
        <taxon>Pseudomonadati</taxon>
        <taxon>Pseudomonadota</taxon>
        <taxon>Betaproteobacteria</taxon>
        <taxon>Nitrosomonadales</taxon>
        <taxon>Methylophilaceae</taxon>
        <taxon>Methylotenera</taxon>
    </lineage>
</organism>
<dbReference type="STRING" id="666681.M301_0285"/>
<dbReference type="HOGENOM" id="CLU_024840_1_0_4"/>
<sequence>MNTLPTPSVEAQEHSQQLITLIQKTINAQKGWISFAEFMHLALYAPGLGYYSAGSQKFGDSKKGGGDFVTAPQISPLFAQTISNQIAQVLDITHGNILELGAGTGKLAADILLTMAELGSVPAKYFILEVSDHLRQVQLETLQSKLPQNLVQRVEWLTELPSNFNGVIIGNEVLDAIPVHMVNVKNDGIYEHGIVVEDGEFVWQDKISSEPSMLDAVSKLNLPEGYVTEICPAASGLITSLAHSLQQGIILMIDYGFAAREYYHPQRNQGTLMCHYQHYAHSDPLINIGLQDITAHVDFTSIAHAGVNHGLALSGFCSQAQFLMNCGILELMSQVSPHDMARYAPLAAAAQKLLSPAEMGDLFKVVAFSKNIDEPLIGFVSGDKSHTL</sequence>
<dbReference type="EMBL" id="CP002056">
    <property type="protein sequence ID" value="ADI28672.1"/>
    <property type="molecule type" value="Genomic_DNA"/>
</dbReference>
<dbReference type="GO" id="GO:0032259">
    <property type="term" value="P:methylation"/>
    <property type="evidence" value="ECO:0007669"/>
    <property type="project" value="UniProtKB-KW"/>
</dbReference>
<dbReference type="KEGG" id="meh:M301_0285"/>
<dbReference type="eggNOG" id="COG1565">
    <property type="taxonomic scope" value="Bacteria"/>
</dbReference>